<dbReference type="EMBL" id="JBFMIA010000034">
    <property type="protein sequence ID" value="MEW9503339.1"/>
    <property type="molecule type" value="Genomic_DNA"/>
</dbReference>
<name>A0ABV3Q7M4_9BACL</name>
<dbReference type="RefSeq" id="WP_367780828.1">
    <property type="nucleotide sequence ID" value="NZ_JBFMIA010000034.1"/>
</dbReference>
<dbReference type="Proteomes" id="UP001556040">
    <property type="component" value="Unassembled WGS sequence"/>
</dbReference>
<protein>
    <submittedName>
        <fullName evidence="1">Uncharacterized protein</fullName>
    </submittedName>
</protein>
<keyword evidence="2" id="KW-1185">Reference proteome</keyword>
<organism evidence="1 2">
    <name type="scientific">Jeotgalibacillus marinus</name>
    <dbReference type="NCBI Taxonomy" id="86667"/>
    <lineage>
        <taxon>Bacteria</taxon>
        <taxon>Bacillati</taxon>
        <taxon>Bacillota</taxon>
        <taxon>Bacilli</taxon>
        <taxon>Bacillales</taxon>
        <taxon>Caryophanaceae</taxon>
        <taxon>Jeotgalibacillus</taxon>
    </lineage>
</organism>
<comment type="caution">
    <text evidence="1">The sequence shown here is derived from an EMBL/GenBank/DDBJ whole genome shotgun (WGS) entry which is preliminary data.</text>
</comment>
<gene>
    <name evidence="1" type="ORF">AB1471_16330</name>
</gene>
<evidence type="ECO:0000313" key="1">
    <source>
        <dbReference type="EMBL" id="MEW9503339.1"/>
    </source>
</evidence>
<sequence length="336" mass="38027">MKTVSTFITSLLVLFYLFNPIKSYASTDKVELDYLDINEVDPKPYYSWGDNPTITVLDNGLVLSVSEYKGDLTYTLGEFYEGEIYWTFPVGYDTGKNPSVTTMDNGDVIEIHMGPIFTSLYYNLGRYEDGKINWYSIGNKYDSGRDPNITVLSTGNIVSLQRDSGSYNSSYVVGTYNDGSINWDDQFYRYGNNSHTSGNASLTELNDGRILGSHENNGNLEYIIGNLTNWNSPTIYEWYGRDPVSLQLDNGMILTMFEGTRGESPTWYKTGELNGDEIKWTSSTFTQFNGTDNDVVQLQNGLLLNVHKDPNGPSLRYVLGTWDAEANRVWWWVNGL</sequence>
<evidence type="ECO:0000313" key="2">
    <source>
        <dbReference type="Proteomes" id="UP001556040"/>
    </source>
</evidence>
<accession>A0ABV3Q7M4</accession>
<proteinExistence type="predicted"/>
<reference evidence="1 2" key="1">
    <citation type="journal article" date="1979" name="Int. J. Syst. Evol. Microbiol.">
        <title>Bacillus globisporus subsp. marinus subsp. nov.</title>
        <authorList>
            <person name="Liu H."/>
        </authorList>
    </citation>
    <scope>NUCLEOTIDE SEQUENCE [LARGE SCALE GENOMIC DNA]</scope>
    <source>
        <strain evidence="1 2">DSM 1297</strain>
    </source>
</reference>